<accession>A0A212JER4</accession>
<protein>
    <recommendedName>
        <fullName evidence="2">FecR protein domain-containing protein</fullName>
    </recommendedName>
</protein>
<proteinExistence type="predicted"/>
<evidence type="ECO:0000313" key="1">
    <source>
        <dbReference type="EMBL" id="SBV97909.1"/>
    </source>
</evidence>
<sequence>MSDIDLLLEKYFEGQTTLEEESILRNYFRQSEIEDRHKVYAPMFNYFSAERKEVAVEKKKKKIPFYVWISVAASILLIIGIRSFNSVSVGNDMGGTFVYVDGKKVTDQAEVSVAALNSIRVVSEVDNDVVSTQIGILDSFTE</sequence>
<name>A0A212JER4_9BACT</name>
<organism evidence="1">
    <name type="scientific">uncultured Dysgonomonas sp</name>
    <dbReference type="NCBI Taxonomy" id="206096"/>
    <lineage>
        <taxon>Bacteria</taxon>
        <taxon>Pseudomonadati</taxon>
        <taxon>Bacteroidota</taxon>
        <taxon>Bacteroidia</taxon>
        <taxon>Bacteroidales</taxon>
        <taxon>Dysgonomonadaceae</taxon>
        <taxon>Dysgonomonas</taxon>
        <taxon>environmental samples</taxon>
    </lineage>
</organism>
<evidence type="ECO:0008006" key="2">
    <source>
        <dbReference type="Google" id="ProtNLM"/>
    </source>
</evidence>
<dbReference type="EMBL" id="FLUL01000001">
    <property type="protein sequence ID" value="SBV97909.1"/>
    <property type="molecule type" value="Genomic_DNA"/>
</dbReference>
<reference evidence="1" key="1">
    <citation type="submission" date="2016-04" db="EMBL/GenBank/DDBJ databases">
        <authorList>
            <person name="Evans L.H."/>
            <person name="Alamgir A."/>
            <person name="Owens N."/>
            <person name="Weber N.D."/>
            <person name="Virtaneva K."/>
            <person name="Barbian K."/>
            <person name="Babar A."/>
            <person name="Rosenke K."/>
        </authorList>
    </citation>
    <scope>NUCLEOTIDE SEQUENCE</scope>
    <source>
        <strain evidence="1">86-2</strain>
    </source>
</reference>
<gene>
    <name evidence="1" type="ORF">KL86DYS2_11356</name>
</gene>
<dbReference type="RefSeq" id="WP_296948524.1">
    <property type="nucleotide sequence ID" value="NZ_LT599021.1"/>
</dbReference>
<dbReference type="AlphaFoldDB" id="A0A212JER4"/>